<comment type="caution">
    <text evidence="9">The sequence shown here is derived from an EMBL/GenBank/DDBJ whole genome shotgun (WGS) entry which is preliminary data.</text>
</comment>
<evidence type="ECO:0000256" key="3">
    <source>
        <dbReference type="ARBA" id="ARBA00022432"/>
    </source>
</evidence>
<sequence>MLDAFFFNGVAPSSLNEDRLKEAAAWIDQGVQAGLPGFGWMNLPDADIGSVLEISEWLGKFDSIVQLGIGGSSLGNLMLHQALLPPYFNEMDRIERGDVPRFYMADNLDEGENQAIWNRIDPKDTAFIVVSKSGRTLETMGNFLLFWERMTEALGKEASSRLVVITDAEDGLLRRFVGESGCRSLILPADVGGRYSVLSSVGLLSAAALGIDVEKLLEGASEIREALSGDGVPGDNLAWVMAWNLLYQLETGRSNTVFMPYGDRMERLSEWFCQLWAESLGKGGKGLSPLRALGAVDQHSQLQLYSQGPDDKAYIILGVKPRGRFPIKGSIIPSLEELSFLDGLTQEDILDHERRAIVAVLAGENRPVFSITMDSLDERTMGGLIFFLEYLTALTGRLMDISPFDQPGVELGKKYANGLAGKKEDSCYVTLVQEVEERFRTGRVEI</sequence>
<keyword evidence="10" id="KW-1185">Reference proteome</keyword>
<protein>
    <recommendedName>
        <fullName evidence="7">Glucose-6-phosphate isomerase</fullName>
        <shortName evidence="7">GPI</shortName>
        <ecNumber evidence="7">5.3.1.9</ecNumber>
    </recommendedName>
    <alternativeName>
        <fullName evidence="7">Phosphoglucose isomerase</fullName>
        <shortName evidence="7">PGI</shortName>
    </alternativeName>
    <alternativeName>
        <fullName evidence="7">Phosphohexose isomerase</fullName>
        <shortName evidence="7">PHI</shortName>
    </alternativeName>
</protein>
<reference evidence="9 10" key="1">
    <citation type="submission" date="2022-01" db="EMBL/GenBank/DDBJ databases">
        <title>Dethiosulfovibrio faecalis sp. nov., a novel proteolytic, non-sulfur-reducing bacterium isolated from a marine aquaculture solid waste bioreactor.</title>
        <authorList>
            <person name="Grabowski S."/>
            <person name="Apolinario E."/>
            <person name="Schneider N."/>
            <person name="Marshall C.W."/>
            <person name="Sowers K.R."/>
        </authorList>
    </citation>
    <scope>NUCLEOTIDE SEQUENCE [LARGE SCALE GENOMIC DNA]</scope>
    <source>
        <strain evidence="9 10">DSM 12537</strain>
    </source>
</reference>
<feature type="active site" evidence="7">
    <location>
        <position position="413"/>
    </location>
</feature>
<evidence type="ECO:0000256" key="6">
    <source>
        <dbReference type="ARBA" id="ARBA00029321"/>
    </source>
</evidence>
<organism evidence="9 10">
    <name type="scientific">Dethiosulfovibrio marinus</name>
    <dbReference type="NCBI Taxonomy" id="133532"/>
    <lineage>
        <taxon>Bacteria</taxon>
        <taxon>Thermotogati</taxon>
        <taxon>Synergistota</taxon>
        <taxon>Synergistia</taxon>
        <taxon>Synergistales</taxon>
        <taxon>Dethiosulfovibrionaceae</taxon>
        <taxon>Dethiosulfovibrio</taxon>
    </lineage>
</organism>
<dbReference type="EMBL" id="JAKGUD010000002">
    <property type="protein sequence ID" value="MCF4141821.1"/>
    <property type="molecule type" value="Genomic_DNA"/>
</dbReference>
<feature type="active site" description="Proton donor" evidence="7">
    <location>
        <position position="278"/>
    </location>
</feature>
<dbReference type="RefSeq" id="WP_236098578.1">
    <property type="nucleotide sequence ID" value="NZ_JAKGUD010000002.1"/>
</dbReference>
<accession>A0ABS9EMQ9</accession>
<dbReference type="PROSITE" id="PS00765">
    <property type="entry name" value="P_GLUCOSE_ISOMERASE_1"/>
    <property type="match status" value="1"/>
</dbReference>
<comment type="function">
    <text evidence="7">Catalyzes the reversible isomerization of glucose-6-phosphate to fructose-6-phosphate.</text>
</comment>
<dbReference type="InterPro" id="IPR001672">
    <property type="entry name" value="G6P_Isomerase"/>
</dbReference>
<dbReference type="Gene3D" id="3.40.50.10490">
    <property type="entry name" value="Glucose-6-phosphate isomerase like protein, domain 1"/>
    <property type="match status" value="2"/>
</dbReference>
<dbReference type="InterPro" id="IPR046348">
    <property type="entry name" value="SIS_dom_sf"/>
</dbReference>
<keyword evidence="5 7" id="KW-0413">Isomerase</keyword>
<gene>
    <name evidence="7" type="primary">pgi</name>
    <name evidence="9" type="ORF">L2W38_03175</name>
</gene>
<evidence type="ECO:0000313" key="9">
    <source>
        <dbReference type="EMBL" id="MCF4141821.1"/>
    </source>
</evidence>
<comment type="subcellular location">
    <subcellularLocation>
        <location evidence="7">Cytoplasm</location>
    </subcellularLocation>
</comment>
<evidence type="ECO:0000256" key="8">
    <source>
        <dbReference type="RuleBase" id="RU000612"/>
    </source>
</evidence>
<dbReference type="PANTHER" id="PTHR11469">
    <property type="entry name" value="GLUCOSE-6-PHOSPHATE ISOMERASE"/>
    <property type="match status" value="1"/>
</dbReference>
<dbReference type="InterPro" id="IPR035482">
    <property type="entry name" value="SIS_PGI_2"/>
</dbReference>
<dbReference type="HAMAP" id="MF_00473">
    <property type="entry name" value="G6P_isomerase"/>
    <property type="match status" value="1"/>
</dbReference>
<dbReference type="CDD" id="cd05016">
    <property type="entry name" value="SIS_PGI_2"/>
    <property type="match status" value="1"/>
</dbReference>
<evidence type="ECO:0000256" key="5">
    <source>
        <dbReference type="ARBA" id="ARBA00023235"/>
    </source>
</evidence>
<keyword evidence="7" id="KW-0963">Cytoplasm</keyword>
<dbReference type="PROSITE" id="PS51463">
    <property type="entry name" value="P_GLUCOSE_ISOMERASE_3"/>
    <property type="match status" value="1"/>
</dbReference>
<feature type="active site" evidence="7">
    <location>
        <position position="299"/>
    </location>
</feature>
<dbReference type="PROSITE" id="PS00174">
    <property type="entry name" value="P_GLUCOSE_ISOMERASE_2"/>
    <property type="match status" value="1"/>
</dbReference>
<name>A0ABS9EMQ9_9BACT</name>
<dbReference type="Pfam" id="PF00342">
    <property type="entry name" value="PGI"/>
    <property type="match status" value="2"/>
</dbReference>
<dbReference type="PANTHER" id="PTHR11469:SF1">
    <property type="entry name" value="GLUCOSE-6-PHOSPHATE ISOMERASE"/>
    <property type="match status" value="1"/>
</dbReference>
<evidence type="ECO:0000313" key="10">
    <source>
        <dbReference type="Proteomes" id="UP001200430"/>
    </source>
</evidence>
<keyword evidence="4 7" id="KW-0324">Glycolysis</keyword>
<comment type="pathway">
    <text evidence="1 7 8">Carbohydrate degradation; glycolysis; D-glyceraldehyde 3-phosphate and glycerone phosphate from D-glucose: step 2/4.</text>
</comment>
<dbReference type="GO" id="GO:0016853">
    <property type="term" value="F:isomerase activity"/>
    <property type="evidence" value="ECO:0007669"/>
    <property type="project" value="UniProtKB-KW"/>
</dbReference>
<dbReference type="EC" id="5.3.1.9" evidence="7"/>
<evidence type="ECO:0000256" key="2">
    <source>
        <dbReference type="ARBA" id="ARBA00006604"/>
    </source>
</evidence>
<dbReference type="SUPFAM" id="SSF53697">
    <property type="entry name" value="SIS domain"/>
    <property type="match status" value="1"/>
</dbReference>
<dbReference type="Proteomes" id="UP001200430">
    <property type="component" value="Unassembled WGS sequence"/>
</dbReference>
<keyword evidence="3 7" id="KW-0312">Gluconeogenesis</keyword>
<comment type="catalytic activity">
    <reaction evidence="6 7 8">
        <text>alpha-D-glucose 6-phosphate = beta-D-fructose 6-phosphate</text>
        <dbReference type="Rhea" id="RHEA:11816"/>
        <dbReference type="ChEBI" id="CHEBI:57634"/>
        <dbReference type="ChEBI" id="CHEBI:58225"/>
        <dbReference type="EC" id="5.3.1.9"/>
    </reaction>
</comment>
<dbReference type="InterPro" id="IPR018189">
    <property type="entry name" value="Phosphoglucose_isomerase_CS"/>
</dbReference>
<proteinExistence type="inferred from homology"/>
<dbReference type="CDD" id="cd05015">
    <property type="entry name" value="SIS_PGI_1"/>
    <property type="match status" value="1"/>
</dbReference>
<evidence type="ECO:0000256" key="1">
    <source>
        <dbReference type="ARBA" id="ARBA00004926"/>
    </source>
</evidence>
<comment type="pathway">
    <text evidence="7">Carbohydrate biosynthesis; gluconeogenesis.</text>
</comment>
<dbReference type="InterPro" id="IPR035476">
    <property type="entry name" value="SIS_PGI_1"/>
</dbReference>
<dbReference type="PRINTS" id="PR00662">
    <property type="entry name" value="G6PISOMERASE"/>
</dbReference>
<evidence type="ECO:0000256" key="7">
    <source>
        <dbReference type="HAMAP-Rule" id="MF_00473"/>
    </source>
</evidence>
<evidence type="ECO:0000256" key="4">
    <source>
        <dbReference type="ARBA" id="ARBA00023152"/>
    </source>
</evidence>
<comment type="similarity">
    <text evidence="2 7 8">Belongs to the GPI family.</text>
</comment>